<dbReference type="GO" id="GO:0004656">
    <property type="term" value="F:procollagen-proline 4-dioxygenase activity"/>
    <property type="evidence" value="ECO:0007669"/>
    <property type="project" value="TreeGrafter"/>
</dbReference>
<dbReference type="STRING" id="880071.Fleli_1339"/>
<keyword evidence="2" id="KW-0479">Metal-binding</keyword>
<dbReference type="AlphaFoldDB" id="I4AII6"/>
<keyword evidence="5" id="KW-0560">Oxidoreductase</keyword>
<organism evidence="8 9">
    <name type="scientific">Bernardetia litoralis (strain ATCC 23117 / DSM 6794 / NBRC 15988 / NCIMB 1366 / Fx l1 / Sio-4)</name>
    <name type="common">Flexibacter litoralis</name>
    <dbReference type="NCBI Taxonomy" id="880071"/>
    <lineage>
        <taxon>Bacteria</taxon>
        <taxon>Pseudomonadati</taxon>
        <taxon>Bacteroidota</taxon>
        <taxon>Cytophagia</taxon>
        <taxon>Cytophagales</taxon>
        <taxon>Bernardetiaceae</taxon>
        <taxon>Bernardetia</taxon>
    </lineage>
</organism>
<dbReference type="Gene3D" id="2.60.120.620">
    <property type="entry name" value="q2cbj1_9rhob like domain"/>
    <property type="match status" value="1"/>
</dbReference>
<dbReference type="EMBL" id="CP003345">
    <property type="protein sequence ID" value="AFM03771.1"/>
    <property type="molecule type" value="Genomic_DNA"/>
</dbReference>
<dbReference type="InterPro" id="IPR045054">
    <property type="entry name" value="P4HA-like"/>
</dbReference>
<dbReference type="Pfam" id="PF13640">
    <property type="entry name" value="2OG-FeII_Oxy_3"/>
    <property type="match status" value="1"/>
</dbReference>
<proteinExistence type="predicted"/>
<keyword evidence="9" id="KW-1185">Reference proteome</keyword>
<evidence type="ECO:0000313" key="9">
    <source>
        <dbReference type="Proteomes" id="UP000006054"/>
    </source>
</evidence>
<evidence type="ECO:0000256" key="1">
    <source>
        <dbReference type="ARBA" id="ARBA00001961"/>
    </source>
</evidence>
<dbReference type="eggNOG" id="COG3128">
    <property type="taxonomic scope" value="Bacteria"/>
</dbReference>
<evidence type="ECO:0000256" key="4">
    <source>
        <dbReference type="ARBA" id="ARBA00022964"/>
    </source>
</evidence>
<keyword evidence="3" id="KW-0847">Vitamin C</keyword>
<comment type="cofactor">
    <cofactor evidence="1">
        <name>L-ascorbate</name>
        <dbReference type="ChEBI" id="CHEBI:38290"/>
    </cofactor>
</comment>
<dbReference type="InterPro" id="IPR005123">
    <property type="entry name" value="Oxoglu/Fe-dep_dioxygenase_dom"/>
</dbReference>
<evidence type="ECO:0000256" key="3">
    <source>
        <dbReference type="ARBA" id="ARBA00022896"/>
    </source>
</evidence>
<dbReference type="Proteomes" id="UP000006054">
    <property type="component" value="Chromosome"/>
</dbReference>
<dbReference type="GO" id="GO:0031418">
    <property type="term" value="F:L-ascorbic acid binding"/>
    <property type="evidence" value="ECO:0007669"/>
    <property type="project" value="UniProtKB-KW"/>
</dbReference>
<accession>I4AII6</accession>
<protein>
    <recommendedName>
        <fullName evidence="7">Fe2OG dioxygenase domain-containing protein</fullName>
    </recommendedName>
</protein>
<sequence length="201" mass="24097">MKKIQHTPQIWTIENFLSEEECQNLIFFSENKSYQEATVSLKNGAKMMKNIRNNDRVIYEDTQLAQKYWQKLKGFCPKFIKEIVKQETQNYQAIRLNSRFRFYKYESNQRFKKHIDGRVKLEKEEQKQESRITFLIYLSDDFEGGQTVFDYKNERKEIEVIEIQPKIGTALCFVHEIKHEGKSVPKGTKYVLRSDIMFQVV</sequence>
<keyword evidence="4" id="KW-0223">Dioxygenase</keyword>
<dbReference type="PROSITE" id="PS51471">
    <property type="entry name" value="FE2OG_OXY"/>
    <property type="match status" value="1"/>
</dbReference>
<evidence type="ECO:0000259" key="7">
    <source>
        <dbReference type="PROSITE" id="PS51471"/>
    </source>
</evidence>
<evidence type="ECO:0000256" key="2">
    <source>
        <dbReference type="ARBA" id="ARBA00022723"/>
    </source>
</evidence>
<keyword evidence="6" id="KW-0408">Iron</keyword>
<dbReference type="SMART" id="SM00702">
    <property type="entry name" value="P4Hc"/>
    <property type="match status" value="1"/>
</dbReference>
<dbReference type="PANTHER" id="PTHR10869">
    <property type="entry name" value="PROLYL 4-HYDROXYLASE ALPHA SUBUNIT"/>
    <property type="match status" value="1"/>
</dbReference>
<evidence type="ECO:0000256" key="5">
    <source>
        <dbReference type="ARBA" id="ARBA00023002"/>
    </source>
</evidence>
<dbReference type="InterPro" id="IPR006620">
    <property type="entry name" value="Pro_4_hyd_alph"/>
</dbReference>
<feature type="domain" description="Fe2OG dioxygenase" evidence="7">
    <location>
        <begin position="95"/>
        <end position="201"/>
    </location>
</feature>
<dbReference type="KEGG" id="fli:Fleli_1339"/>
<dbReference type="RefSeq" id="WP_014797228.1">
    <property type="nucleotide sequence ID" value="NC_018018.1"/>
</dbReference>
<reference evidence="9" key="1">
    <citation type="submission" date="2012-06" db="EMBL/GenBank/DDBJ databases">
        <title>The complete genome of Flexibacter litoralis DSM 6794.</title>
        <authorList>
            <person name="Lucas S."/>
            <person name="Copeland A."/>
            <person name="Lapidus A."/>
            <person name="Glavina del Rio T."/>
            <person name="Dalin E."/>
            <person name="Tice H."/>
            <person name="Bruce D."/>
            <person name="Goodwin L."/>
            <person name="Pitluck S."/>
            <person name="Peters L."/>
            <person name="Ovchinnikova G."/>
            <person name="Lu M."/>
            <person name="Kyrpides N."/>
            <person name="Mavromatis K."/>
            <person name="Ivanova N."/>
            <person name="Brettin T."/>
            <person name="Detter J.C."/>
            <person name="Han C."/>
            <person name="Larimer F."/>
            <person name="Land M."/>
            <person name="Hauser L."/>
            <person name="Markowitz V."/>
            <person name="Cheng J.-F."/>
            <person name="Hugenholtz P."/>
            <person name="Woyke T."/>
            <person name="Wu D."/>
            <person name="Spring S."/>
            <person name="Lang E."/>
            <person name="Kopitz M."/>
            <person name="Brambilla E."/>
            <person name="Klenk H.-P."/>
            <person name="Eisen J.A."/>
        </authorList>
    </citation>
    <scope>NUCLEOTIDE SEQUENCE [LARGE SCALE GENOMIC DNA]</scope>
    <source>
        <strain evidence="9">ATCC 23117 / DSM 6794 / NBRC 15988 / NCIMB 1366 / Sio-4</strain>
    </source>
</reference>
<dbReference type="PANTHER" id="PTHR10869:SF246">
    <property type="entry name" value="TRANSMEMBRANE PROLYL 4-HYDROXYLASE"/>
    <property type="match status" value="1"/>
</dbReference>
<dbReference type="PATRIC" id="fig|880071.3.peg.1314"/>
<name>I4AII6_BERLS</name>
<dbReference type="OrthoDB" id="269774at2"/>
<evidence type="ECO:0000313" key="8">
    <source>
        <dbReference type="EMBL" id="AFM03771.1"/>
    </source>
</evidence>
<dbReference type="InterPro" id="IPR044862">
    <property type="entry name" value="Pro_4_hyd_alph_FE2OG_OXY"/>
</dbReference>
<evidence type="ECO:0000256" key="6">
    <source>
        <dbReference type="ARBA" id="ARBA00023004"/>
    </source>
</evidence>
<dbReference type="GO" id="GO:0005506">
    <property type="term" value="F:iron ion binding"/>
    <property type="evidence" value="ECO:0007669"/>
    <property type="project" value="InterPro"/>
</dbReference>
<dbReference type="HOGENOM" id="CLU_041456_2_0_10"/>
<gene>
    <name evidence="8" type="ordered locus">Fleli_1339</name>
</gene>